<dbReference type="Proteomes" id="UP001060215">
    <property type="component" value="Chromosome 8"/>
</dbReference>
<organism evidence="1 2">
    <name type="scientific">Camellia lanceoleosa</name>
    <dbReference type="NCBI Taxonomy" id="1840588"/>
    <lineage>
        <taxon>Eukaryota</taxon>
        <taxon>Viridiplantae</taxon>
        <taxon>Streptophyta</taxon>
        <taxon>Embryophyta</taxon>
        <taxon>Tracheophyta</taxon>
        <taxon>Spermatophyta</taxon>
        <taxon>Magnoliopsida</taxon>
        <taxon>eudicotyledons</taxon>
        <taxon>Gunneridae</taxon>
        <taxon>Pentapetalae</taxon>
        <taxon>asterids</taxon>
        <taxon>Ericales</taxon>
        <taxon>Theaceae</taxon>
        <taxon>Camellia</taxon>
    </lineage>
</organism>
<evidence type="ECO:0000313" key="2">
    <source>
        <dbReference type="Proteomes" id="UP001060215"/>
    </source>
</evidence>
<reference evidence="1 2" key="1">
    <citation type="journal article" date="2022" name="Plant J.">
        <title>Chromosome-level genome of Camellia lanceoleosa provides a valuable resource for understanding genome evolution and self-incompatibility.</title>
        <authorList>
            <person name="Gong W."/>
            <person name="Xiao S."/>
            <person name="Wang L."/>
            <person name="Liao Z."/>
            <person name="Chang Y."/>
            <person name="Mo W."/>
            <person name="Hu G."/>
            <person name="Li W."/>
            <person name="Zhao G."/>
            <person name="Zhu H."/>
            <person name="Hu X."/>
            <person name="Ji K."/>
            <person name="Xiang X."/>
            <person name="Song Q."/>
            <person name="Yuan D."/>
            <person name="Jin S."/>
            <person name="Zhang L."/>
        </authorList>
    </citation>
    <scope>NUCLEOTIDE SEQUENCE [LARGE SCALE GENOMIC DNA]</scope>
    <source>
        <strain evidence="1">SQ_2022a</strain>
    </source>
</reference>
<gene>
    <name evidence="1" type="ORF">LOK49_LG09G02338</name>
</gene>
<name>A0ACC0GJR5_9ERIC</name>
<proteinExistence type="predicted"/>
<keyword evidence="2" id="KW-1185">Reference proteome</keyword>
<accession>A0ACC0GJR5</accession>
<evidence type="ECO:0000313" key="1">
    <source>
        <dbReference type="EMBL" id="KAI8000405.1"/>
    </source>
</evidence>
<comment type="caution">
    <text evidence="1">The sequence shown here is derived from an EMBL/GenBank/DDBJ whole genome shotgun (WGS) entry which is preliminary data.</text>
</comment>
<dbReference type="EMBL" id="CM045765">
    <property type="protein sequence ID" value="KAI8000405.1"/>
    <property type="molecule type" value="Genomic_DNA"/>
</dbReference>
<sequence length="262" mass="30500">MEAISSTFHHHIPTAQHPSPSTTTNQLPQIHAHHQLTIDTQPNPKTSNRSIRLAESLSHLFHLHIEPPTQKHVHSSIWNVHFDHEERHNTPAMSPKEDISDKWREKQDFCDRQSFEPTSPLAMTKIVKYGEFASLIYDAFDFDSFLEYCGSCRYNRDKIFDKLGLTKHGYKVSKYIYAMSQKDVPRWLGRDKANKEEGYSRMAWRGTVVPSEWYEDLQRKLEPIGEGEAKVEYGFLSIYISKSDVTRYNKSSALEQVMKEVK</sequence>
<protein>
    <submittedName>
        <fullName evidence="1">Uncharacterized protein</fullName>
    </submittedName>
</protein>